<dbReference type="EMBL" id="LT859958">
    <property type="protein sequence ID" value="SMX55189.1"/>
    <property type="molecule type" value="Genomic_DNA"/>
</dbReference>
<dbReference type="KEGG" id="abat:CFX1CAM_2124"/>
<dbReference type="InterPro" id="IPR002826">
    <property type="entry name" value="MptE-like"/>
</dbReference>
<dbReference type="Gene3D" id="3.90.1480.10">
    <property type="entry name" value="Alpha-2,3-sialyltransferase"/>
    <property type="match status" value="1"/>
</dbReference>
<dbReference type="OrthoDB" id="344900at2"/>
<proteinExistence type="predicted"/>
<evidence type="ECO:0000313" key="3">
    <source>
        <dbReference type="Proteomes" id="UP000195514"/>
    </source>
</evidence>
<protein>
    <recommendedName>
        <fullName evidence="1">6-hydroxymethylpterin diphosphokinase MptE-like domain-containing protein</fullName>
    </recommendedName>
</protein>
<dbReference type="Proteomes" id="UP000195514">
    <property type="component" value="Chromosome I"/>
</dbReference>
<gene>
    <name evidence="2" type="ORF">CFX1CAM_2124</name>
</gene>
<dbReference type="RefSeq" id="WP_087862974.1">
    <property type="nucleotide sequence ID" value="NZ_LT859958.1"/>
</dbReference>
<reference evidence="3" key="1">
    <citation type="submission" date="2017-05" db="EMBL/GenBank/DDBJ databases">
        <authorList>
            <person name="Kirkegaard R."/>
            <person name="Mcilroy J S."/>
        </authorList>
    </citation>
    <scope>NUCLEOTIDE SEQUENCE [LARGE SCALE GENOMIC DNA]</scope>
</reference>
<name>A0A1Y6K9B9_9CHLR</name>
<accession>A0A1Y6K9B9</accession>
<dbReference type="Pfam" id="PF01973">
    <property type="entry name" value="MptE-like"/>
    <property type="match status" value="1"/>
</dbReference>
<evidence type="ECO:0000313" key="2">
    <source>
        <dbReference type="EMBL" id="SMX55189.1"/>
    </source>
</evidence>
<feature type="domain" description="6-hydroxymethylpterin diphosphokinase MptE-like" evidence="1">
    <location>
        <begin position="48"/>
        <end position="193"/>
    </location>
</feature>
<organism evidence="2 3">
    <name type="scientific">Candidatus Brevifilum fermentans</name>
    <dbReference type="NCBI Taxonomy" id="1986204"/>
    <lineage>
        <taxon>Bacteria</taxon>
        <taxon>Bacillati</taxon>
        <taxon>Chloroflexota</taxon>
        <taxon>Anaerolineae</taxon>
        <taxon>Anaerolineales</taxon>
        <taxon>Anaerolineaceae</taxon>
        <taxon>Candidatus Brevifilum</taxon>
    </lineage>
</organism>
<keyword evidence="3" id="KW-1185">Reference proteome</keyword>
<evidence type="ECO:0000259" key="1">
    <source>
        <dbReference type="Pfam" id="PF01973"/>
    </source>
</evidence>
<sequence length="271" mass="31164">MNPKALIKRIVPNRVWQFGRSSWDGIQRIPGRVEAALHPWRRDSIQKLRALKDVHKGERCVIIGNGPSLNKTDIQKIRDEYSFGLNRIYLAWEEWGFTTSYFLSVNDLVIEQCAHEIMALSLPVFISWRAHRWLEPQDNLHFLYTTYTGPKFAKDVSKRVWEGATVTYTALQLAYHMGFSTVVLIGVDHSFSSKGKPNQTVESQGDDPNHFSPHYFGKGFRWQLPDLETSEVAYQMAHRAFLADGRQVLDATVGGKLQVFPKVDFDQYFGK</sequence>
<dbReference type="AlphaFoldDB" id="A0A1Y6K9B9"/>